<feature type="compositionally biased region" description="Basic and acidic residues" evidence="10">
    <location>
        <begin position="319"/>
        <end position="335"/>
    </location>
</feature>
<dbReference type="EMBL" id="OU892281">
    <property type="protein sequence ID" value="CAG9768721.1"/>
    <property type="molecule type" value="Genomic_DNA"/>
</dbReference>
<dbReference type="PANTHER" id="PTHR22983">
    <property type="entry name" value="PROTEIN KINASE RELATED"/>
    <property type="match status" value="1"/>
</dbReference>
<gene>
    <name evidence="12" type="ORF">CEUTPL_LOCUS9245</name>
</gene>
<feature type="domain" description="Protein kinase" evidence="11">
    <location>
        <begin position="4"/>
        <end position="254"/>
    </location>
</feature>
<keyword evidence="5" id="KW-0418">Kinase</keyword>
<dbReference type="EC" id="2.7.11.1" evidence="1"/>
<keyword evidence="4 9" id="KW-0547">Nucleotide-binding</keyword>
<dbReference type="Proteomes" id="UP001152799">
    <property type="component" value="Chromosome 5"/>
</dbReference>
<keyword evidence="13" id="KW-1185">Reference proteome</keyword>
<reference evidence="12" key="1">
    <citation type="submission" date="2022-01" db="EMBL/GenBank/DDBJ databases">
        <authorList>
            <person name="King R."/>
        </authorList>
    </citation>
    <scope>NUCLEOTIDE SEQUENCE</scope>
</reference>
<dbReference type="InterPro" id="IPR011009">
    <property type="entry name" value="Kinase-like_dom_sf"/>
</dbReference>
<feature type="binding site" evidence="9">
    <location>
        <position position="33"/>
    </location>
    <ligand>
        <name>ATP</name>
        <dbReference type="ChEBI" id="CHEBI:30616"/>
    </ligand>
</feature>
<keyword evidence="2" id="KW-0723">Serine/threonine-protein kinase</keyword>
<dbReference type="GO" id="GO:0007224">
    <property type="term" value="P:smoothened signaling pathway"/>
    <property type="evidence" value="ECO:0007669"/>
    <property type="project" value="TreeGrafter"/>
</dbReference>
<dbReference type="FunFam" id="3.30.200.20:FF:000042">
    <property type="entry name" value="Aurora kinase A"/>
    <property type="match status" value="1"/>
</dbReference>
<dbReference type="SMART" id="SM00220">
    <property type="entry name" value="S_TKc"/>
    <property type="match status" value="1"/>
</dbReference>
<evidence type="ECO:0000256" key="7">
    <source>
        <dbReference type="ARBA" id="ARBA00047899"/>
    </source>
</evidence>
<evidence type="ECO:0000256" key="5">
    <source>
        <dbReference type="ARBA" id="ARBA00022777"/>
    </source>
</evidence>
<proteinExistence type="predicted"/>
<dbReference type="PROSITE" id="PS00108">
    <property type="entry name" value="PROTEIN_KINASE_ST"/>
    <property type="match status" value="1"/>
</dbReference>
<dbReference type="InterPro" id="IPR008271">
    <property type="entry name" value="Ser/Thr_kinase_AS"/>
</dbReference>
<evidence type="ECO:0000256" key="4">
    <source>
        <dbReference type="ARBA" id="ARBA00022741"/>
    </source>
</evidence>
<comment type="catalytic activity">
    <reaction evidence="8">
        <text>L-seryl-[protein] + ATP = O-phospho-L-seryl-[protein] + ADP + H(+)</text>
        <dbReference type="Rhea" id="RHEA:17989"/>
        <dbReference type="Rhea" id="RHEA-COMP:9863"/>
        <dbReference type="Rhea" id="RHEA-COMP:11604"/>
        <dbReference type="ChEBI" id="CHEBI:15378"/>
        <dbReference type="ChEBI" id="CHEBI:29999"/>
        <dbReference type="ChEBI" id="CHEBI:30616"/>
        <dbReference type="ChEBI" id="CHEBI:83421"/>
        <dbReference type="ChEBI" id="CHEBI:456216"/>
        <dbReference type="EC" id="2.7.11.1"/>
    </reaction>
</comment>
<dbReference type="PANTHER" id="PTHR22983:SF6">
    <property type="entry name" value="SERINE_THREONINE-PROTEIN KINASE 36"/>
    <property type="match status" value="1"/>
</dbReference>
<keyword evidence="6 9" id="KW-0067">ATP-binding</keyword>
<dbReference type="Gene3D" id="1.10.510.10">
    <property type="entry name" value="Transferase(Phosphotransferase) domain 1"/>
    <property type="match status" value="1"/>
</dbReference>
<evidence type="ECO:0000256" key="9">
    <source>
        <dbReference type="PROSITE-ProRule" id="PRU10141"/>
    </source>
</evidence>
<dbReference type="Pfam" id="PF00069">
    <property type="entry name" value="Pkinase"/>
    <property type="match status" value="1"/>
</dbReference>
<dbReference type="SUPFAM" id="SSF56112">
    <property type="entry name" value="Protein kinase-like (PK-like)"/>
    <property type="match status" value="1"/>
</dbReference>
<evidence type="ECO:0000259" key="11">
    <source>
        <dbReference type="PROSITE" id="PS50011"/>
    </source>
</evidence>
<comment type="catalytic activity">
    <reaction evidence="7">
        <text>L-threonyl-[protein] + ATP = O-phospho-L-threonyl-[protein] + ADP + H(+)</text>
        <dbReference type="Rhea" id="RHEA:46608"/>
        <dbReference type="Rhea" id="RHEA-COMP:11060"/>
        <dbReference type="Rhea" id="RHEA-COMP:11605"/>
        <dbReference type="ChEBI" id="CHEBI:15378"/>
        <dbReference type="ChEBI" id="CHEBI:30013"/>
        <dbReference type="ChEBI" id="CHEBI:30616"/>
        <dbReference type="ChEBI" id="CHEBI:61977"/>
        <dbReference type="ChEBI" id="CHEBI:456216"/>
        <dbReference type="EC" id="2.7.11.1"/>
    </reaction>
</comment>
<dbReference type="GO" id="GO:0005524">
    <property type="term" value="F:ATP binding"/>
    <property type="evidence" value="ECO:0007669"/>
    <property type="project" value="UniProtKB-UniRule"/>
</dbReference>
<evidence type="ECO:0000256" key="3">
    <source>
        <dbReference type="ARBA" id="ARBA00022679"/>
    </source>
</evidence>
<dbReference type="GO" id="GO:0004674">
    <property type="term" value="F:protein serine/threonine kinase activity"/>
    <property type="evidence" value="ECO:0007669"/>
    <property type="project" value="UniProtKB-KW"/>
</dbReference>
<evidence type="ECO:0000256" key="6">
    <source>
        <dbReference type="ARBA" id="ARBA00022840"/>
    </source>
</evidence>
<evidence type="ECO:0000256" key="2">
    <source>
        <dbReference type="ARBA" id="ARBA00022527"/>
    </source>
</evidence>
<sequence length="648" mass="73871">MDKYEVIGTLGEGSFGRVYKAKQLSTGNFVALKVISKRGRSVKELKGFRRECEIQRDLHHPNIIQMLDSFETENEIVVITEFAPKELTGVLNKEGYLTEEKVQQIVWDLVSALYYLHSNRVLHRDLKPQNILLDLENKAKLCDFGFARNMSTGTHVLTSIKGTPLYMAPELIDELPYDYNADLWSLGCIIYELLMGTPPFCTNSILHLIKKIKSEQIKWPTFLSPDCISFLKGLLQKNPSKRLTWNQILNHSFVKGHILISKSTVPMPLTSSLTASTKQVKEQQRKDSMNHKHHKGAVPKETDTKKSDSNKSSTGAIPKSEESKKSKEKQEQDKAMENLSKCLKEKLNFIEDNHPIEPEEWIVFLQKSIQEVMNGEMSSLLQPNLTNIIVSPLKNSNSNSKVLSFVVKLLSIAFVVKGTSEKTLDRIKKVYLEVKLLPNLIYAVKLLLRNLPDISNSSSGGLPATKNLETYKSLEKLDNEELQALEHIVMLVCHLVYIQDDFVLQFCDAIVILNVYSLINTLLGLAKRKLRISMDIISILTQTIRRLPENTEIIEKIVLNDGKTDSQLHLGEFLRNSNPIMRERSCIFVLLMGKYFQHSTLEKIWSLEIRDTLEALMFDSIESVRNAAEATVNDLKHKEFYMKSSSLF</sequence>
<dbReference type="PROSITE" id="PS00107">
    <property type="entry name" value="PROTEIN_KINASE_ATP"/>
    <property type="match status" value="1"/>
</dbReference>
<evidence type="ECO:0000313" key="12">
    <source>
        <dbReference type="EMBL" id="CAG9768721.1"/>
    </source>
</evidence>
<feature type="compositionally biased region" description="Basic and acidic residues" evidence="10">
    <location>
        <begin position="298"/>
        <end position="309"/>
    </location>
</feature>
<dbReference type="OrthoDB" id="266718at2759"/>
<evidence type="ECO:0000313" key="13">
    <source>
        <dbReference type="Proteomes" id="UP001152799"/>
    </source>
</evidence>
<dbReference type="GO" id="GO:0005737">
    <property type="term" value="C:cytoplasm"/>
    <property type="evidence" value="ECO:0007669"/>
    <property type="project" value="UniProtKB-ARBA"/>
</dbReference>
<dbReference type="InterPro" id="IPR017441">
    <property type="entry name" value="Protein_kinase_ATP_BS"/>
</dbReference>
<keyword evidence="3" id="KW-0808">Transferase</keyword>
<dbReference type="FunFam" id="1.10.510.10:FF:001240">
    <property type="entry name" value="Kinase, ULK"/>
    <property type="match status" value="1"/>
</dbReference>
<feature type="compositionally biased region" description="Basic and acidic residues" evidence="10">
    <location>
        <begin position="279"/>
        <end position="290"/>
    </location>
</feature>
<evidence type="ECO:0000256" key="8">
    <source>
        <dbReference type="ARBA" id="ARBA00048679"/>
    </source>
</evidence>
<evidence type="ECO:0000256" key="1">
    <source>
        <dbReference type="ARBA" id="ARBA00012513"/>
    </source>
</evidence>
<accession>A0A9N9QFW9</accession>
<dbReference type="AlphaFoldDB" id="A0A9N9QFW9"/>
<evidence type="ECO:0000256" key="10">
    <source>
        <dbReference type="SAM" id="MobiDB-lite"/>
    </source>
</evidence>
<protein>
    <recommendedName>
        <fullName evidence="1">non-specific serine/threonine protein kinase</fullName>
        <ecNumber evidence="1">2.7.11.1</ecNumber>
    </recommendedName>
</protein>
<dbReference type="PROSITE" id="PS50011">
    <property type="entry name" value="PROTEIN_KINASE_DOM"/>
    <property type="match status" value="1"/>
</dbReference>
<name>A0A9N9QFW9_9CUCU</name>
<organism evidence="12 13">
    <name type="scientific">Ceutorhynchus assimilis</name>
    <name type="common">cabbage seed weevil</name>
    <dbReference type="NCBI Taxonomy" id="467358"/>
    <lineage>
        <taxon>Eukaryota</taxon>
        <taxon>Metazoa</taxon>
        <taxon>Ecdysozoa</taxon>
        <taxon>Arthropoda</taxon>
        <taxon>Hexapoda</taxon>
        <taxon>Insecta</taxon>
        <taxon>Pterygota</taxon>
        <taxon>Neoptera</taxon>
        <taxon>Endopterygota</taxon>
        <taxon>Coleoptera</taxon>
        <taxon>Polyphaga</taxon>
        <taxon>Cucujiformia</taxon>
        <taxon>Curculionidae</taxon>
        <taxon>Ceutorhynchinae</taxon>
        <taxon>Ceutorhynchus</taxon>
    </lineage>
</organism>
<dbReference type="InterPro" id="IPR000719">
    <property type="entry name" value="Prot_kinase_dom"/>
</dbReference>
<feature type="region of interest" description="Disordered" evidence="10">
    <location>
        <begin position="273"/>
        <end position="335"/>
    </location>
</feature>